<organism evidence="2 3">
    <name type="scientific">Peronospora matthiolae</name>
    <dbReference type="NCBI Taxonomy" id="2874970"/>
    <lineage>
        <taxon>Eukaryota</taxon>
        <taxon>Sar</taxon>
        <taxon>Stramenopiles</taxon>
        <taxon>Oomycota</taxon>
        <taxon>Peronosporomycetes</taxon>
        <taxon>Peronosporales</taxon>
        <taxon>Peronosporaceae</taxon>
        <taxon>Peronospora</taxon>
    </lineage>
</organism>
<name>A0AAV1U9T8_9STRA</name>
<dbReference type="PANTHER" id="PTHR11439">
    <property type="entry name" value="GAG-POL-RELATED RETROTRANSPOSON"/>
    <property type="match status" value="1"/>
</dbReference>
<proteinExistence type="predicted"/>
<dbReference type="Proteomes" id="UP001162060">
    <property type="component" value="Unassembled WGS sequence"/>
</dbReference>
<comment type="caution">
    <text evidence="2">The sequence shown here is derived from an EMBL/GenBank/DDBJ whole genome shotgun (WGS) entry which is preliminary data.</text>
</comment>
<dbReference type="CDD" id="cd09272">
    <property type="entry name" value="RNase_HI_RT_Ty1"/>
    <property type="match status" value="1"/>
</dbReference>
<protein>
    <recommendedName>
        <fullName evidence="1">Reverse transcriptase Ty1/copia-type domain-containing protein</fullName>
    </recommendedName>
</protein>
<evidence type="ECO:0000313" key="3">
    <source>
        <dbReference type="Proteomes" id="UP001162060"/>
    </source>
</evidence>
<dbReference type="SUPFAM" id="SSF56672">
    <property type="entry name" value="DNA/RNA polymerases"/>
    <property type="match status" value="1"/>
</dbReference>
<dbReference type="EMBL" id="CAKLBY020000175">
    <property type="protein sequence ID" value="CAK7931551.1"/>
    <property type="molecule type" value="Genomic_DNA"/>
</dbReference>
<dbReference type="PANTHER" id="PTHR11439:SF483">
    <property type="entry name" value="PEPTIDE SYNTHASE GLIP-LIKE, PUTATIVE (AFU_ORTHOLOGUE AFUA_3G12920)-RELATED"/>
    <property type="match status" value="1"/>
</dbReference>
<dbReference type="Pfam" id="PF07727">
    <property type="entry name" value="RVT_2"/>
    <property type="match status" value="1"/>
</dbReference>
<dbReference type="AlphaFoldDB" id="A0AAV1U9T8"/>
<reference evidence="2" key="1">
    <citation type="submission" date="2024-01" db="EMBL/GenBank/DDBJ databases">
        <authorList>
            <person name="Webb A."/>
        </authorList>
    </citation>
    <scope>NUCLEOTIDE SEQUENCE</scope>
    <source>
        <strain evidence="2">Pm1</strain>
    </source>
</reference>
<dbReference type="InterPro" id="IPR043502">
    <property type="entry name" value="DNA/RNA_pol_sf"/>
</dbReference>
<gene>
    <name evidence="2" type="ORF">PM001_LOCUS16701</name>
</gene>
<dbReference type="InterPro" id="IPR013103">
    <property type="entry name" value="RVT_2"/>
</dbReference>
<sequence length="265" mass="29683">MWNQTIDGFTIKMGFKTCKLDHCINIKRDDQDMILVVLYVDDLILASSNNKLLKSTKMALSTRFEITDLGELNYFLGMDIKNDRKTGMVTVQQTKFLKSVMTQFGKDNSKAAKTPQDPGLKLTKNMCDQECKHEDTMCNVPYQSAVGGIMYLLVATRPDLAAARVLRYLQATLNHGLELTREEGSRICGYTDADWAGDIESRRSTSGYVFMMNGGCVSWKSQKQRTVALSSTEAEYMALSEATKEAVWLKVFLGELGEMASDEAI</sequence>
<evidence type="ECO:0000313" key="2">
    <source>
        <dbReference type="EMBL" id="CAK7931551.1"/>
    </source>
</evidence>
<accession>A0AAV1U9T8</accession>
<feature type="domain" description="Reverse transcriptase Ty1/copia-type" evidence="1">
    <location>
        <begin position="1"/>
        <end position="116"/>
    </location>
</feature>
<evidence type="ECO:0000259" key="1">
    <source>
        <dbReference type="Pfam" id="PF07727"/>
    </source>
</evidence>